<dbReference type="Pfam" id="PF02321">
    <property type="entry name" value="OEP"/>
    <property type="match status" value="1"/>
</dbReference>
<dbReference type="OrthoDB" id="9786815at2"/>
<evidence type="ECO:0000256" key="2">
    <source>
        <dbReference type="ARBA" id="ARBA00007613"/>
    </source>
</evidence>
<protein>
    <recommendedName>
        <fullName evidence="12">Outer membrane efflux protein</fullName>
    </recommendedName>
</protein>
<keyword evidence="5" id="KW-0812">Transmembrane</keyword>
<dbReference type="SUPFAM" id="SSF56954">
    <property type="entry name" value="Outer membrane efflux proteins (OEP)"/>
    <property type="match status" value="1"/>
</dbReference>
<evidence type="ECO:0000256" key="4">
    <source>
        <dbReference type="ARBA" id="ARBA00022452"/>
    </source>
</evidence>
<evidence type="ECO:0000313" key="10">
    <source>
        <dbReference type="EMBL" id="KVW99554.1"/>
    </source>
</evidence>
<dbReference type="InterPro" id="IPR003423">
    <property type="entry name" value="OMP_efflux"/>
</dbReference>
<dbReference type="PATRIC" id="fig|36861.3.peg.1937"/>
<evidence type="ECO:0000256" key="5">
    <source>
        <dbReference type="ARBA" id="ARBA00022692"/>
    </source>
</evidence>
<dbReference type="PANTHER" id="PTHR30026:SF20">
    <property type="entry name" value="OUTER MEMBRANE PROTEIN TOLC"/>
    <property type="match status" value="1"/>
</dbReference>
<comment type="caution">
    <text evidence="10">The sequence shown here is derived from an EMBL/GenBank/DDBJ whole genome shotgun (WGS) entry which is preliminary data.</text>
</comment>
<dbReference type="GO" id="GO:0015288">
    <property type="term" value="F:porin activity"/>
    <property type="evidence" value="ECO:0007669"/>
    <property type="project" value="TreeGrafter"/>
</dbReference>
<dbReference type="Proteomes" id="UP000064243">
    <property type="component" value="Unassembled WGS sequence"/>
</dbReference>
<accession>A0A119CYA8</accession>
<evidence type="ECO:0000256" key="1">
    <source>
        <dbReference type="ARBA" id="ARBA00004442"/>
    </source>
</evidence>
<keyword evidence="8" id="KW-0175">Coiled coil</keyword>
<evidence type="ECO:0000256" key="3">
    <source>
        <dbReference type="ARBA" id="ARBA00022448"/>
    </source>
</evidence>
<feature type="coiled-coil region" evidence="8">
    <location>
        <begin position="306"/>
        <end position="333"/>
    </location>
</feature>
<keyword evidence="4" id="KW-1134">Transmembrane beta strand</keyword>
<evidence type="ECO:0008006" key="12">
    <source>
        <dbReference type="Google" id="ProtNLM"/>
    </source>
</evidence>
<comment type="subcellular location">
    <subcellularLocation>
        <location evidence="1">Cell outer membrane</location>
    </subcellularLocation>
</comment>
<keyword evidence="3" id="KW-0813">Transport</keyword>
<keyword evidence="11" id="KW-1185">Reference proteome</keyword>
<dbReference type="STRING" id="1123392.GCA_000376425_00093"/>
<keyword evidence="6" id="KW-0472">Membrane</keyword>
<comment type="similarity">
    <text evidence="2">Belongs to the outer membrane factor (OMF) (TC 1.B.17) family.</text>
</comment>
<reference evidence="10 11" key="1">
    <citation type="journal article" date="2015" name="Appl. Environ. Microbiol.">
        <title>Aerobic and Anaerobic Thiosulfate Oxidation by a Cold-Adapted, Subglacial Chemoautotroph.</title>
        <authorList>
            <person name="Harrold Z.R."/>
            <person name="Skidmore M.L."/>
            <person name="Hamilton T.L."/>
            <person name="Desch L."/>
            <person name="Amada K."/>
            <person name="van Gelder W."/>
            <person name="Glover K."/>
            <person name="Roden E.E."/>
            <person name="Boyd E.S."/>
        </authorList>
    </citation>
    <scope>NUCLEOTIDE SEQUENCE [LARGE SCALE GENOMIC DNA]</scope>
    <source>
        <strain evidence="10 11">RG</strain>
    </source>
</reference>
<evidence type="ECO:0000313" key="11">
    <source>
        <dbReference type="Proteomes" id="UP000064243"/>
    </source>
</evidence>
<dbReference type="InterPro" id="IPR051906">
    <property type="entry name" value="TolC-like"/>
</dbReference>
<dbReference type="GO" id="GO:1990281">
    <property type="term" value="C:efflux pump complex"/>
    <property type="evidence" value="ECO:0007669"/>
    <property type="project" value="TreeGrafter"/>
</dbReference>
<organism evidence="10 11">
    <name type="scientific">Thiobacillus denitrificans</name>
    <dbReference type="NCBI Taxonomy" id="36861"/>
    <lineage>
        <taxon>Bacteria</taxon>
        <taxon>Pseudomonadati</taxon>
        <taxon>Pseudomonadota</taxon>
        <taxon>Betaproteobacteria</taxon>
        <taxon>Nitrosomonadales</taxon>
        <taxon>Thiobacillaceae</taxon>
        <taxon>Thiobacillus</taxon>
    </lineage>
</organism>
<feature type="chain" id="PRO_5007161843" description="Outer membrane efflux protein" evidence="9">
    <location>
        <begin position="21"/>
        <end position="422"/>
    </location>
</feature>
<dbReference type="EMBL" id="LDUG01000003">
    <property type="protein sequence ID" value="KVW99554.1"/>
    <property type="molecule type" value="Genomic_DNA"/>
</dbReference>
<gene>
    <name evidence="10" type="ORF">ABW22_01055</name>
</gene>
<evidence type="ECO:0000256" key="6">
    <source>
        <dbReference type="ARBA" id="ARBA00023136"/>
    </source>
</evidence>
<name>A0A119CYA8_THIDE</name>
<evidence type="ECO:0000256" key="9">
    <source>
        <dbReference type="SAM" id="SignalP"/>
    </source>
</evidence>
<dbReference type="AlphaFoldDB" id="A0A119CYA8"/>
<evidence type="ECO:0000256" key="7">
    <source>
        <dbReference type="ARBA" id="ARBA00023237"/>
    </source>
</evidence>
<sequence length="422" mass="47073">MKRATWSVVLAWALSGAAGAADLTLDEALAAVAVAHPDRRMAESDLALSRADRDQAASRKDFSLFLDGSLRTGRRLDGDWNPDNVGRIVARKPLLDFGRSGQAVAAADQEIAARQADLLNAESLRRIDIMARFFDVLLADQQYAADNEFMTVAYLDWDKARERFELGIGNRPDLLRLEAFYQDWRERRNASLQRMRSARQKLAHAMYSQDKLPTTLAEPVLQGNARPVPEYDSLLPWVMQKNPRVQALQAQLAAADARLASIRAERHPTLDAEVIGGGYSRESVIRDELSAGLVFNIPLYQGGRVDARTARELAQKERRAAELEKLKLDLSDTLLATLQEIEWLRGSGRAAADKQVEYRDWVLERARAEYELELKTNLGSSMAETQTALLRRKQVEYRLALALARLEALSGGSLPPVEGAPK</sequence>
<dbReference type="GO" id="GO:0015562">
    <property type="term" value="F:efflux transmembrane transporter activity"/>
    <property type="evidence" value="ECO:0007669"/>
    <property type="project" value="InterPro"/>
</dbReference>
<dbReference type="Gene3D" id="1.20.1600.10">
    <property type="entry name" value="Outer membrane efflux proteins (OEP)"/>
    <property type="match status" value="1"/>
</dbReference>
<dbReference type="PANTHER" id="PTHR30026">
    <property type="entry name" value="OUTER MEMBRANE PROTEIN TOLC"/>
    <property type="match status" value="1"/>
</dbReference>
<dbReference type="GO" id="GO:0009279">
    <property type="term" value="C:cell outer membrane"/>
    <property type="evidence" value="ECO:0007669"/>
    <property type="project" value="UniProtKB-SubCell"/>
</dbReference>
<keyword evidence="7" id="KW-0998">Cell outer membrane</keyword>
<feature type="signal peptide" evidence="9">
    <location>
        <begin position="1"/>
        <end position="20"/>
    </location>
</feature>
<proteinExistence type="inferred from homology"/>
<keyword evidence="9" id="KW-0732">Signal</keyword>
<evidence type="ECO:0000256" key="8">
    <source>
        <dbReference type="SAM" id="Coils"/>
    </source>
</evidence>
<dbReference type="RefSeq" id="WP_059751085.1">
    <property type="nucleotide sequence ID" value="NZ_LDUG01000003.1"/>
</dbReference>